<name>A0ACC1BR99_9ROSI</name>
<sequence length="230" mass="24760">MLWLSSSAFAAYGGGSANPPPSPSPSTTTQSKVPVKAISGLLPGLAPLSLNLLYFLPGCENPGAVCQDPRFVGGDGNTFYFHGHKDQDFCLLSDANLHINAHFIGKRDPSMNRDFTWVQSISVIFNSHNLFIAAKTTSIWDDNIDHFVLSFDDNSISLPPVEGSSWKSPSAPVVSITRAGRDTNFIAAEVEGSFRVTALVVPISEKESRAHGYNITADNCFAHLGSSFII</sequence>
<protein>
    <submittedName>
        <fullName evidence="1">Uncharacterized protein</fullName>
    </submittedName>
</protein>
<comment type="caution">
    <text evidence="1">The sequence shown here is derived from an EMBL/GenBank/DDBJ whole genome shotgun (WGS) entry which is preliminary data.</text>
</comment>
<dbReference type="Proteomes" id="UP001164250">
    <property type="component" value="Chromosome 3"/>
</dbReference>
<gene>
    <name evidence="1" type="ORF">Patl1_05916</name>
</gene>
<evidence type="ECO:0000313" key="2">
    <source>
        <dbReference type="Proteomes" id="UP001164250"/>
    </source>
</evidence>
<reference evidence="2" key="1">
    <citation type="journal article" date="2023" name="G3 (Bethesda)">
        <title>Genome assembly and association tests identify interacting loci associated with vigor, precocity, and sex in interspecific pistachio rootstocks.</title>
        <authorList>
            <person name="Palmer W."/>
            <person name="Jacygrad E."/>
            <person name="Sagayaradj S."/>
            <person name="Cavanaugh K."/>
            <person name="Han R."/>
            <person name="Bertier L."/>
            <person name="Beede B."/>
            <person name="Kafkas S."/>
            <person name="Golino D."/>
            <person name="Preece J."/>
            <person name="Michelmore R."/>
        </authorList>
    </citation>
    <scope>NUCLEOTIDE SEQUENCE [LARGE SCALE GENOMIC DNA]</scope>
</reference>
<accession>A0ACC1BR99</accession>
<proteinExistence type="predicted"/>
<dbReference type="EMBL" id="CM047899">
    <property type="protein sequence ID" value="KAJ0101613.1"/>
    <property type="molecule type" value="Genomic_DNA"/>
</dbReference>
<keyword evidence="2" id="KW-1185">Reference proteome</keyword>
<organism evidence="1 2">
    <name type="scientific">Pistacia atlantica</name>
    <dbReference type="NCBI Taxonomy" id="434234"/>
    <lineage>
        <taxon>Eukaryota</taxon>
        <taxon>Viridiplantae</taxon>
        <taxon>Streptophyta</taxon>
        <taxon>Embryophyta</taxon>
        <taxon>Tracheophyta</taxon>
        <taxon>Spermatophyta</taxon>
        <taxon>Magnoliopsida</taxon>
        <taxon>eudicotyledons</taxon>
        <taxon>Gunneridae</taxon>
        <taxon>Pentapetalae</taxon>
        <taxon>rosids</taxon>
        <taxon>malvids</taxon>
        <taxon>Sapindales</taxon>
        <taxon>Anacardiaceae</taxon>
        <taxon>Pistacia</taxon>
    </lineage>
</organism>
<evidence type="ECO:0000313" key="1">
    <source>
        <dbReference type="EMBL" id="KAJ0101613.1"/>
    </source>
</evidence>